<dbReference type="InterPro" id="IPR030854">
    <property type="entry name" value="RNase_J_bac"/>
</dbReference>
<sequence length="564" mass="63673">MKIIHPKANLQDFDIFFCALGGLGEVGKNMYIFEIEKNIFIVDAGILFSENILFGVNYVIPNYEYLLENESRIIGLFVTHGHEDHIGGIPYLLKKVKIPKIFVSGIAYDLLEVKLSEHKDIINNLTKMEKYNNNSKYKFGNTEISFVRLNHSIPDMFGIIFKTKNGNVFYTGDFKIDHTPVGPVAEYEKLTEIQKEGVLCLLSDSTNAEKEEFIQSESKIGASINDLFSQITGRIIIVTFASNLYRIKQIIESTIFTKRKLAVFGRSMEKTIETGKNNGYFKISNDLIVNNNIINKYNDITLLCTGSQGEPLAALSRIANNTHKQIKLNQGDTVIFSSSPIPGNQDSINKIIDLLLKIDINIITHGPLINTHTSGHGSQNDLKLILSLVKPKYFIPVHGEHRMLTKHRQLAIDCGVLPENILVLDNGQLVGLNDQEMKLLGRLPSGNIQIDGSGIGDDIGNLILKERRTLSEEGLLSVIVTIDYKKKKVLNFPMIISRGFIYMKGNQKLIRKISLEIKKKVEEKIQKQEIIKLSLKKIIIDYLTSYIYELTLRNPIIVPIILNI</sequence>
<dbReference type="Pfam" id="PF17770">
    <property type="entry name" value="RNase_J_C"/>
    <property type="match status" value="1"/>
</dbReference>
<keyword evidence="4 9" id="KW-0255">Endonuclease</keyword>
<feature type="binding site" evidence="12">
    <location>
        <position position="82"/>
    </location>
    <ligand>
        <name>Zn(2+)</name>
        <dbReference type="ChEBI" id="CHEBI:29105"/>
        <label>1</label>
        <note>catalytic</note>
    </ligand>
</feature>
<evidence type="ECO:0000256" key="3">
    <source>
        <dbReference type="ARBA" id="ARBA00022723"/>
    </source>
</evidence>
<dbReference type="InterPro" id="IPR036866">
    <property type="entry name" value="RibonucZ/Hydroxyglut_hydro"/>
</dbReference>
<dbReference type="InterPro" id="IPR055132">
    <property type="entry name" value="RNase_J_b_CASP"/>
</dbReference>
<keyword evidence="3 12" id="KW-0479">Metal-binding</keyword>
<dbReference type="GO" id="GO:0008270">
    <property type="term" value="F:zinc ion binding"/>
    <property type="evidence" value="ECO:0007669"/>
    <property type="project" value="InterPro"/>
</dbReference>
<dbReference type="EC" id="3.1.-.-" evidence="9"/>
<evidence type="ECO:0000256" key="10">
    <source>
        <dbReference type="PIRSR" id="PIRSR004803-1"/>
    </source>
</evidence>
<evidence type="ECO:0000259" key="13">
    <source>
        <dbReference type="SMART" id="SM00849"/>
    </source>
</evidence>
<accession>B3QZL1</accession>
<keyword evidence="5 9" id="KW-0378">Hydrolase</keyword>
<dbReference type="HOGENOM" id="CLU_008727_3_3_14"/>
<dbReference type="InterPro" id="IPR004613">
    <property type="entry name" value="RNase_J"/>
</dbReference>
<feature type="binding site" evidence="12">
    <location>
        <position position="80"/>
    </location>
    <ligand>
        <name>Zn(2+)</name>
        <dbReference type="ChEBI" id="CHEBI:29105"/>
        <label>1</label>
        <note>catalytic</note>
    </ligand>
</feature>
<evidence type="ECO:0000256" key="2">
    <source>
        <dbReference type="ARBA" id="ARBA00022722"/>
    </source>
</evidence>
<keyword evidence="8 9" id="KW-0694">RNA-binding</keyword>
<evidence type="ECO:0000256" key="8">
    <source>
        <dbReference type="ARBA" id="ARBA00022884"/>
    </source>
</evidence>
<dbReference type="PIRSF" id="PIRSF004803">
    <property type="entry name" value="RnjA"/>
    <property type="match status" value="1"/>
</dbReference>
<dbReference type="InterPro" id="IPR001279">
    <property type="entry name" value="Metallo-B-lactamas"/>
</dbReference>
<dbReference type="Pfam" id="PF07521">
    <property type="entry name" value="RMMBL"/>
    <property type="match status" value="1"/>
</dbReference>
<feature type="binding site" evidence="9 11">
    <location>
        <begin position="372"/>
        <end position="376"/>
    </location>
    <ligand>
        <name>substrate</name>
    </ligand>
</feature>
<dbReference type="HAMAP" id="MF_01491">
    <property type="entry name" value="RNase_J_bact"/>
    <property type="match status" value="1"/>
</dbReference>
<dbReference type="Gene3D" id="3.60.15.10">
    <property type="entry name" value="Ribonuclease Z/Hydroxyacylglutathione hydrolase-like"/>
    <property type="match status" value="1"/>
</dbReference>
<feature type="binding site" evidence="11">
    <location>
        <begin position="241"/>
        <end position="243"/>
    </location>
    <ligand>
        <name>substrate</name>
    </ligand>
</feature>
<dbReference type="SMART" id="SM00849">
    <property type="entry name" value="Lactamase_B"/>
    <property type="match status" value="1"/>
</dbReference>
<dbReference type="CDD" id="cd07714">
    <property type="entry name" value="RNaseJ_MBL-fold"/>
    <property type="match status" value="1"/>
</dbReference>
<dbReference type="Proteomes" id="UP000002020">
    <property type="component" value="Chromosome"/>
</dbReference>
<dbReference type="Gene3D" id="3.40.50.10710">
    <property type="entry name" value="Metallo-hydrolase/oxidoreductase"/>
    <property type="match status" value="1"/>
</dbReference>
<dbReference type="InterPro" id="IPR042173">
    <property type="entry name" value="RNase_J_2"/>
</dbReference>
<evidence type="ECO:0000256" key="6">
    <source>
        <dbReference type="ARBA" id="ARBA00022833"/>
    </source>
</evidence>
<feature type="domain" description="Metallo-beta-lactamase" evidence="13">
    <location>
        <begin position="27"/>
        <end position="224"/>
    </location>
</feature>
<evidence type="ECO:0000256" key="5">
    <source>
        <dbReference type="ARBA" id="ARBA00022801"/>
    </source>
</evidence>
<feature type="binding site" evidence="12">
    <location>
        <position position="84"/>
    </location>
    <ligand>
        <name>Zn(2+)</name>
        <dbReference type="ChEBI" id="CHEBI:29105"/>
        <label>1</label>
        <note>catalytic</note>
    </ligand>
</feature>
<reference evidence="14 15" key="1">
    <citation type="journal article" date="2008" name="BMC Genomics">
        <title>The linear chromosome of the plant-pathogenic mycoplasma 'Candidatus Phytoplasma mali'.</title>
        <authorList>
            <person name="Kube M."/>
            <person name="Schneider B."/>
            <person name="Kuhl H."/>
            <person name="Dandekar T."/>
            <person name="Heitmann K."/>
            <person name="Migdoll A.M."/>
            <person name="Reinhardt R."/>
            <person name="Seemueller E."/>
        </authorList>
    </citation>
    <scope>NUCLEOTIDE SEQUENCE [LARGE SCALE GENOMIC DNA]</scope>
    <source>
        <strain evidence="14 15">AT</strain>
    </source>
</reference>
<evidence type="ECO:0000256" key="11">
    <source>
        <dbReference type="PIRSR" id="PIRSR004803-2"/>
    </source>
</evidence>
<evidence type="ECO:0000313" key="14">
    <source>
        <dbReference type="EMBL" id="CAP18398.1"/>
    </source>
</evidence>
<evidence type="ECO:0000256" key="9">
    <source>
        <dbReference type="HAMAP-Rule" id="MF_01491"/>
    </source>
</evidence>
<dbReference type="eggNOG" id="COG0595">
    <property type="taxonomic scope" value="Bacteria"/>
</dbReference>
<comment type="function">
    <text evidence="9">An RNase that has 5'-3' exonuclease and possibly endonuclease activity. Involved in maturation of rRNA and in some organisms also mRNA maturation and/or decay.</text>
</comment>
<comment type="cofactor">
    <cofactor evidence="12">
        <name>Zn(2+)</name>
        <dbReference type="ChEBI" id="CHEBI:29105"/>
    </cofactor>
    <text evidence="12">Binds 2 Zn(2+) ions per subunit. It is not clear if Zn(2+) or Mg(2+) is physiologically important.</text>
</comment>
<dbReference type="EMBL" id="CU469464">
    <property type="protein sequence ID" value="CAP18398.1"/>
    <property type="molecule type" value="Genomic_DNA"/>
</dbReference>
<keyword evidence="2 9" id="KW-0540">Nuclease</keyword>
<feature type="active site" description="Proton acceptor" evidence="10">
    <location>
        <position position="376"/>
    </location>
</feature>
<keyword evidence="9" id="KW-0698">rRNA processing</keyword>
<dbReference type="STRING" id="37692.ATP_00211"/>
<feature type="binding site" evidence="12">
    <location>
        <position position="398"/>
    </location>
    <ligand>
        <name>Zn(2+)</name>
        <dbReference type="ChEBI" id="CHEBI:29105"/>
        <label>1</label>
        <note>catalytic</note>
    </ligand>
</feature>
<comment type="similarity">
    <text evidence="9">Belongs to the metallo-beta-lactamase superfamily. RNA-metabolizing metallo-beta-lactamase-like family. Bacterial RNase J subfamily.</text>
</comment>
<dbReference type="PANTHER" id="PTHR43694">
    <property type="entry name" value="RIBONUCLEASE J"/>
    <property type="match status" value="1"/>
</dbReference>
<dbReference type="GO" id="GO:0006364">
    <property type="term" value="P:rRNA processing"/>
    <property type="evidence" value="ECO:0007669"/>
    <property type="project" value="UniProtKB-UniRule"/>
</dbReference>
<comment type="cofactor">
    <cofactor evidence="12">
        <name>Ca(2+)</name>
        <dbReference type="ChEBI" id="CHEBI:29108"/>
    </cofactor>
    <text evidence="12">Binds 1 Ca(2+) cation per subunit. Seen in 1 crystal structure, it is not clear if it is physiologically important.</text>
</comment>
<keyword evidence="7 9" id="KW-0269">Exonuclease</keyword>
<dbReference type="GO" id="GO:0004534">
    <property type="term" value="F:5'-3' RNA exonuclease activity"/>
    <property type="evidence" value="ECO:0007669"/>
    <property type="project" value="UniProtKB-UniRule"/>
</dbReference>
<feature type="binding site" evidence="12">
    <location>
        <position position="451"/>
    </location>
    <ligand>
        <name>Ca(2+)</name>
        <dbReference type="ChEBI" id="CHEBI:29108"/>
    </ligand>
</feature>
<dbReference type="AlphaFoldDB" id="B3QZL1"/>
<comment type="subcellular location">
    <subcellularLocation>
        <location evidence="9">Cytoplasm</location>
    </subcellularLocation>
</comment>
<dbReference type="GO" id="GO:0003723">
    <property type="term" value="F:RNA binding"/>
    <property type="evidence" value="ECO:0007669"/>
    <property type="project" value="UniProtKB-UniRule"/>
</dbReference>
<keyword evidence="12" id="KW-0106">Calcium</keyword>
<gene>
    <name evidence="14" type="primary">ykqC</name>
    <name evidence="9" type="synonym">rnj</name>
    <name evidence="14" type="ordered locus">ATP_00211</name>
</gene>
<dbReference type="SUPFAM" id="SSF56281">
    <property type="entry name" value="Metallo-hydrolase/oxidoreductase"/>
    <property type="match status" value="1"/>
</dbReference>
<dbReference type="Pfam" id="PF22505">
    <property type="entry name" value="RNase_J_b_CASP"/>
    <property type="match status" value="1"/>
</dbReference>
<dbReference type="GO" id="GO:0005737">
    <property type="term" value="C:cytoplasm"/>
    <property type="evidence" value="ECO:0007669"/>
    <property type="project" value="UniProtKB-SubCell"/>
</dbReference>
<feature type="binding site" evidence="12">
    <location>
        <position position="85"/>
    </location>
    <ligand>
        <name>Zn(2+)</name>
        <dbReference type="ChEBI" id="CHEBI:29105"/>
        <label>1</label>
        <note>catalytic</note>
    </ligand>
</feature>
<keyword evidence="6 12" id="KW-0862">Zinc</keyword>
<evidence type="ECO:0000256" key="12">
    <source>
        <dbReference type="PIRSR" id="PIRSR004803-3"/>
    </source>
</evidence>
<name>B3QZL1_PHYMT</name>
<dbReference type="InterPro" id="IPR041636">
    <property type="entry name" value="RNase_J_C"/>
</dbReference>
<organism evidence="15">
    <name type="scientific">Phytoplasma mali (strain AT)</name>
    <dbReference type="NCBI Taxonomy" id="482235"/>
    <lineage>
        <taxon>Bacteria</taxon>
        <taxon>Bacillati</taxon>
        <taxon>Mycoplasmatota</taxon>
        <taxon>Mollicutes</taxon>
        <taxon>Acholeplasmatales</taxon>
        <taxon>Acholeplasmataceae</taxon>
        <taxon>Candidatus Phytoplasma</taxon>
        <taxon>16SrX (Apple proliferation group)</taxon>
    </lineage>
</organism>
<dbReference type="InterPro" id="IPR011108">
    <property type="entry name" value="RMMBL"/>
</dbReference>
<feature type="active site" description="Proton donor" evidence="10">
    <location>
        <position position="204"/>
    </location>
</feature>
<evidence type="ECO:0000256" key="1">
    <source>
        <dbReference type="ARBA" id="ARBA00022490"/>
    </source>
</evidence>
<dbReference type="Pfam" id="PF00753">
    <property type="entry name" value="Lactamase_B"/>
    <property type="match status" value="1"/>
</dbReference>
<proteinExistence type="inferred from homology"/>
<dbReference type="NCBIfam" id="TIGR00649">
    <property type="entry name" value="MG423"/>
    <property type="match status" value="1"/>
</dbReference>
<dbReference type="KEGG" id="pml:ATP_00211"/>
<keyword evidence="15" id="KW-1185">Reference proteome</keyword>
<dbReference type="PANTHER" id="PTHR43694:SF1">
    <property type="entry name" value="RIBONUCLEASE J"/>
    <property type="match status" value="1"/>
</dbReference>
<feature type="binding site" evidence="12">
    <location>
        <position position="173"/>
    </location>
    <ligand>
        <name>Zn(2+)</name>
        <dbReference type="ChEBI" id="CHEBI:29105"/>
        <label>1</label>
        <note>catalytic</note>
    </ligand>
</feature>
<keyword evidence="1 9" id="KW-0963">Cytoplasm</keyword>
<evidence type="ECO:0000256" key="7">
    <source>
        <dbReference type="ARBA" id="ARBA00022839"/>
    </source>
</evidence>
<protein>
    <recommendedName>
        <fullName evidence="9">Ribonuclease J</fullName>
        <shortName evidence="9">RNase J</shortName>
        <ecNumber evidence="9">3.1.-.-</ecNumber>
    </recommendedName>
</protein>
<feature type="binding site" evidence="12">
    <location>
        <position position="151"/>
    </location>
    <ligand>
        <name>Zn(2+)</name>
        <dbReference type="ChEBI" id="CHEBI:29105"/>
        <label>1</label>
        <note>catalytic</note>
    </ligand>
</feature>
<evidence type="ECO:0000313" key="15">
    <source>
        <dbReference type="Proteomes" id="UP000002020"/>
    </source>
</evidence>
<dbReference type="GO" id="GO:0004521">
    <property type="term" value="F:RNA endonuclease activity"/>
    <property type="evidence" value="ECO:0007669"/>
    <property type="project" value="UniProtKB-UniRule"/>
</dbReference>
<dbReference type="Gene3D" id="3.10.20.580">
    <property type="match status" value="1"/>
</dbReference>
<feature type="binding site" evidence="12">
    <location>
        <position position="55"/>
    </location>
    <ligand>
        <name>Ca(2+)</name>
        <dbReference type="ChEBI" id="CHEBI:29108"/>
    </ligand>
</feature>
<comment type="subunit">
    <text evidence="9">Homodimer, may be a subunit of the RNA degradosome.</text>
</comment>
<evidence type="ECO:0000256" key="4">
    <source>
        <dbReference type="ARBA" id="ARBA00022759"/>
    </source>
</evidence>